<dbReference type="PROSITE" id="PS50890">
    <property type="entry name" value="PUA"/>
    <property type="match status" value="1"/>
</dbReference>
<dbReference type="InterPro" id="IPR036974">
    <property type="entry name" value="PUA_sf"/>
</dbReference>
<dbReference type="SMART" id="SM00359">
    <property type="entry name" value="PUA"/>
    <property type="match status" value="1"/>
</dbReference>
<dbReference type="InterPro" id="IPR019797">
    <property type="entry name" value="Glutamate_5-kinase_CS"/>
</dbReference>
<feature type="binding site" evidence="8">
    <location>
        <position position="14"/>
    </location>
    <ligand>
        <name>ATP</name>
        <dbReference type="ChEBI" id="CHEBI:30616"/>
    </ligand>
</feature>
<dbReference type="GO" id="GO:0004349">
    <property type="term" value="F:glutamate 5-kinase activity"/>
    <property type="evidence" value="ECO:0007669"/>
    <property type="project" value="UniProtKB-UniRule"/>
</dbReference>
<dbReference type="InterPro" id="IPR036393">
    <property type="entry name" value="AceGlu_kinase-like_sf"/>
</dbReference>
<keyword evidence="12" id="KW-1185">Reference proteome</keyword>
<dbReference type="UniPathway" id="UPA00098">
    <property type="reaction ID" value="UER00359"/>
</dbReference>
<feature type="binding site" evidence="8">
    <location>
        <position position="141"/>
    </location>
    <ligand>
        <name>substrate</name>
    </ligand>
</feature>
<gene>
    <name evidence="8" type="primary">proB</name>
    <name evidence="11" type="ORF">SAMN05428963_10837</name>
</gene>
<evidence type="ECO:0000256" key="9">
    <source>
        <dbReference type="SAM" id="MobiDB-lite"/>
    </source>
</evidence>
<dbReference type="InterPro" id="IPR011529">
    <property type="entry name" value="Glu_5kinase"/>
</dbReference>
<feature type="binding site" evidence="8">
    <location>
        <begin position="173"/>
        <end position="174"/>
    </location>
    <ligand>
        <name>ATP</name>
        <dbReference type="ChEBI" id="CHEBI:30616"/>
    </ligand>
</feature>
<accession>A0A1T4RXS2</accession>
<dbReference type="InterPro" id="IPR015947">
    <property type="entry name" value="PUA-like_sf"/>
</dbReference>
<protein>
    <recommendedName>
        <fullName evidence="8">Glutamate 5-kinase</fullName>
        <ecNumber evidence="8">2.7.2.11</ecNumber>
    </recommendedName>
    <alternativeName>
        <fullName evidence="8">Gamma-glutamyl kinase</fullName>
        <shortName evidence="8">GK</shortName>
    </alternativeName>
</protein>
<dbReference type="STRING" id="1365950.SAMN05428963_10837"/>
<dbReference type="Pfam" id="PF01472">
    <property type="entry name" value="PUA"/>
    <property type="match status" value="1"/>
</dbReference>
<evidence type="ECO:0000313" key="11">
    <source>
        <dbReference type="EMBL" id="SKA20391.1"/>
    </source>
</evidence>
<reference evidence="11 12" key="1">
    <citation type="submission" date="2017-02" db="EMBL/GenBank/DDBJ databases">
        <authorList>
            <person name="Peterson S.W."/>
        </authorList>
    </citation>
    <scope>NUCLEOTIDE SEQUENCE [LARGE SCALE GENOMIC DNA]</scope>
    <source>
        <strain evidence="11 12">USBA 369</strain>
    </source>
</reference>
<dbReference type="EC" id="2.7.2.11" evidence="8"/>
<dbReference type="GO" id="GO:0003723">
    <property type="term" value="F:RNA binding"/>
    <property type="evidence" value="ECO:0007669"/>
    <property type="project" value="InterPro"/>
</dbReference>
<dbReference type="PROSITE" id="PS00902">
    <property type="entry name" value="GLUTAMATE_5_KINASE"/>
    <property type="match status" value="1"/>
</dbReference>
<feature type="region of interest" description="Disordered" evidence="9">
    <location>
        <begin position="377"/>
        <end position="403"/>
    </location>
</feature>
<evidence type="ECO:0000256" key="7">
    <source>
        <dbReference type="ARBA" id="ARBA00022840"/>
    </source>
</evidence>
<dbReference type="GO" id="GO:0005524">
    <property type="term" value="F:ATP binding"/>
    <property type="evidence" value="ECO:0007669"/>
    <property type="project" value="UniProtKB-KW"/>
</dbReference>
<comment type="caution">
    <text evidence="8">Lacks conserved residue(s) required for the propagation of feature annotation.</text>
</comment>
<comment type="function">
    <text evidence="8">Catalyzes the transfer of a phosphate group to glutamate to form L-glutamate 5-phosphate.</text>
</comment>
<evidence type="ECO:0000256" key="1">
    <source>
        <dbReference type="ARBA" id="ARBA00022490"/>
    </source>
</evidence>
<evidence type="ECO:0000256" key="5">
    <source>
        <dbReference type="ARBA" id="ARBA00022741"/>
    </source>
</evidence>
<proteinExistence type="inferred from homology"/>
<keyword evidence="5 8" id="KW-0547">Nucleotide-binding</keyword>
<dbReference type="NCBIfam" id="TIGR01027">
    <property type="entry name" value="proB"/>
    <property type="match status" value="1"/>
</dbReference>
<dbReference type="Gene3D" id="2.30.130.10">
    <property type="entry name" value="PUA domain"/>
    <property type="match status" value="1"/>
</dbReference>
<dbReference type="InterPro" id="IPR005715">
    <property type="entry name" value="Glu_5kinase/COase_Synthase"/>
</dbReference>
<feature type="binding site" evidence="8">
    <location>
        <position position="54"/>
    </location>
    <ligand>
        <name>substrate</name>
    </ligand>
</feature>
<comment type="subcellular location">
    <subcellularLocation>
        <location evidence="8">Cytoplasm</location>
    </subcellularLocation>
</comment>
<dbReference type="InterPro" id="IPR001048">
    <property type="entry name" value="Asp/Glu/Uridylate_kinase"/>
</dbReference>
<keyword evidence="2 8" id="KW-0028">Amino-acid biosynthesis</keyword>
<dbReference type="OrthoDB" id="9804434at2"/>
<organism evidence="11 12">
    <name type="scientific">Consotaella salsifontis</name>
    <dbReference type="NCBI Taxonomy" id="1365950"/>
    <lineage>
        <taxon>Bacteria</taxon>
        <taxon>Pseudomonadati</taxon>
        <taxon>Pseudomonadota</taxon>
        <taxon>Alphaproteobacteria</taxon>
        <taxon>Hyphomicrobiales</taxon>
        <taxon>Aurantimonadaceae</taxon>
        <taxon>Consotaella</taxon>
    </lineage>
</organism>
<evidence type="ECO:0000256" key="8">
    <source>
        <dbReference type="HAMAP-Rule" id="MF_00456"/>
    </source>
</evidence>
<dbReference type="EMBL" id="FUXL01000008">
    <property type="protein sequence ID" value="SKA20391.1"/>
    <property type="molecule type" value="Genomic_DNA"/>
</dbReference>
<dbReference type="FunFam" id="3.40.1160.10:FF:000018">
    <property type="entry name" value="Glutamate 5-kinase"/>
    <property type="match status" value="1"/>
</dbReference>
<comment type="pathway">
    <text evidence="8">Amino-acid biosynthesis; L-proline biosynthesis; L-glutamate 5-semialdehyde from L-glutamate: step 1/2.</text>
</comment>
<comment type="catalytic activity">
    <reaction evidence="8">
        <text>L-glutamate + ATP = L-glutamyl 5-phosphate + ADP</text>
        <dbReference type="Rhea" id="RHEA:14877"/>
        <dbReference type="ChEBI" id="CHEBI:29985"/>
        <dbReference type="ChEBI" id="CHEBI:30616"/>
        <dbReference type="ChEBI" id="CHEBI:58274"/>
        <dbReference type="ChEBI" id="CHEBI:456216"/>
        <dbReference type="EC" id="2.7.2.11"/>
    </reaction>
</comment>
<keyword evidence="7 8" id="KW-0067">ATP-binding</keyword>
<dbReference type="GO" id="GO:0005829">
    <property type="term" value="C:cytosol"/>
    <property type="evidence" value="ECO:0007669"/>
    <property type="project" value="TreeGrafter"/>
</dbReference>
<dbReference type="SUPFAM" id="SSF53633">
    <property type="entry name" value="Carbamate kinase-like"/>
    <property type="match status" value="1"/>
</dbReference>
<comment type="similarity">
    <text evidence="8">Belongs to the glutamate 5-kinase family.</text>
</comment>
<evidence type="ECO:0000313" key="12">
    <source>
        <dbReference type="Proteomes" id="UP000190135"/>
    </source>
</evidence>
<dbReference type="Gene3D" id="3.40.1160.10">
    <property type="entry name" value="Acetylglutamate kinase-like"/>
    <property type="match status" value="1"/>
</dbReference>
<keyword evidence="6 8" id="KW-0418">Kinase</keyword>
<dbReference type="PANTHER" id="PTHR43654:SF1">
    <property type="entry name" value="ISOPENTENYL PHOSPHATE KINASE"/>
    <property type="match status" value="1"/>
</dbReference>
<dbReference type="PIRSF" id="PIRSF000729">
    <property type="entry name" value="GK"/>
    <property type="match status" value="1"/>
</dbReference>
<dbReference type="CDD" id="cd04242">
    <property type="entry name" value="AAK_G5K_ProB"/>
    <property type="match status" value="1"/>
</dbReference>
<dbReference type="Proteomes" id="UP000190135">
    <property type="component" value="Unassembled WGS sequence"/>
</dbReference>
<dbReference type="RefSeq" id="WP_078708776.1">
    <property type="nucleotide sequence ID" value="NZ_FUXL01000008.1"/>
</dbReference>
<dbReference type="InterPro" id="IPR001057">
    <property type="entry name" value="Glu/AcGlu_kinase"/>
</dbReference>
<dbReference type="InterPro" id="IPR002478">
    <property type="entry name" value="PUA"/>
</dbReference>
<evidence type="ECO:0000256" key="4">
    <source>
        <dbReference type="ARBA" id="ARBA00022679"/>
    </source>
</evidence>
<evidence type="ECO:0000256" key="3">
    <source>
        <dbReference type="ARBA" id="ARBA00022650"/>
    </source>
</evidence>
<feature type="domain" description="PUA" evidence="10">
    <location>
        <begin position="280"/>
        <end position="362"/>
    </location>
</feature>
<dbReference type="Pfam" id="PF00696">
    <property type="entry name" value="AA_kinase"/>
    <property type="match status" value="1"/>
</dbReference>
<dbReference type="CDD" id="cd21157">
    <property type="entry name" value="PUA_G5K"/>
    <property type="match status" value="1"/>
</dbReference>
<evidence type="ECO:0000256" key="6">
    <source>
        <dbReference type="ARBA" id="ARBA00022777"/>
    </source>
</evidence>
<sequence>MIDSLASYRRIVVKIGSALLVDQARGLKTNWLSSLVADVARLAAQGSEVIIVSSGSIALGRKILKLGRGALKLEESQAAAAVGQIALARAYSESLGGFGLNAGQVLLTLTDTEERRHYLNARATIGTLLAMKAVPVINENDTVATTEIRYGDNDRLAARVATMMAADLLVLLSDIDGLYTAPPALDPDAKHIPVIDRITPEIEAMAGDAASSLSRGGMKTKIEAGKIATGAGVAMIITAGERMYPLQAIESGERHSLFLPSGDSVTARKRYIAGHLTTAGRLVIDAGAIRALKSGKSLLPAGVKRVEGRFSRGDTIDLVSETGLTVGCGLVAYDAKEARQIAGLRTEAIADVLGHEPRAAMIHRDDLVLAPALRLPGGSGAADRAPASERATQTAEEGREHHG</sequence>
<dbReference type="InterPro" id="IPR041739">
    <property type="entry name" value="G5K_ProB"/>
</dbReference>
<dbReference type="PRINTS" id="PR00474">
    <property type="entry name" value="GLU5KINASE"/>
</dbReference>
<dbReference type="SUPFAM" id="SSF88697">
    <property type="entry name" value="PUA domain-like"/>
    <property type="match status" value="1"/>
</dbReference>
<evidence type="ECO:0000259" key="10">
    <source>
        <dbReference type="SMART" id="SM00359"/>
    </source>
</evidence>
<dbReference type="GO" id="GO:0055129">
    <property type="term" value="P:L-proline biosynthetic process"/>
    <property type="evidence" value="ECO:0007669"/>
    <property type="project" value="UniProtKB-UniRule"/>
</dbReference>
<evidence type="ECO:0000256" key="2">
    <source>
        <dbReference type="ARBA" id="ARBA00022605"/>
    </source>
</evidence>
<feature type="binding site" evidence="8">
    <location>
        <position position="153"/>
    </location>
    <ligand>
        <name>substrate</name>
    </ligand>
</feature>
<dbReference type="PANTHER" id="PTHR43654">
    <property type="entry name" value="GLUTAMATE 5-KINASE"/>
    <property type="match status" value="1"/>
</dbReference>
<name>A0A1T4RXS2_9HYPH</name>
<dbReference type="AlphaFoldDB" id="A0A1T4RXS2"/>
<keyword evidence="1 8" id="KW-0963">Cytoplasm</keyword>
<dbReference type="HAMAP" id="MF_00456">
    <property type="entry name" value="ProB"/>
    <property type="match status" value="1"/>
</dbReference>
<keyword evidence="4 8" id="KW-0808">Transferase</keyword>
<keyword evidence="3 8" id="KW-0641">Proline biosynthesis</keyword>